<evidence type="ECO:0000313" key="3">
    <source>
        <dbReference type="EMBL" id="SFE04555.1"/>
    </source>
</evidence>
<dbReference type="PROSITE" id="PS00923">
    <property type="entry name" value="ASP_GLU_RACEMASE_1"/>
    <property type="match status" value="1"/>
</dbReference>
<organism evidence="3 4">
    <name type="scientific">Paracidovorax konjaci</name>
    <dbReference type="NCBI Taxonomy" id="32040"/>
    <lineage>
        <taxon>Bacteria</taxon>
        <taxon>Pseudomonadati</taxon>
        <taxon>Pseudomonadota</taxon>
        <taxon>Betaproteobacteria</taxon>
        <taxon>Burkholderiales</taxon>
        <taxon>Comamonadaceae</taxon>
        <taxon>Paracidovorax</taxon>
    </lineage>
</organism>
<dbReference type="NCBIfam" id="TIGR00035">
    <property type="entry name" value="asp_race"/>
    <property type="match status" value="1"/>
</dbReference>
<dbReference type="SUPFAM" id="SSF53681">
    <property type="entry name" value="Aspartate/glutamate racemase"/>
    <property type="match status" value="2"/>
</dbReference>
<dbReference type="AlphaFoldDB" id="A0A1I1XB01"/>
<keyword evidence="4" id="KW-1185">Reference proteome</keyword>
<dbReference type="Pfam" id="PF01177">
    <property type="entry name" value="Asp_Glu_race"/>
    <property type="match status" value="1"/>
</dbReference>
<accession>A0A1I1XB01</accession>
<dbReference type="InterPro" id="IPR018187">
    <property type="entry name" value="Asp/Glu_racemase_AS_1"/>
</dbReference>
<gene>
    <name evidence="3" type="ORF">SAMN04489710_112103</name>
</gene>
<dbReference type="STRING" id="32040.SAMN04489710_112103"/>
<protein>
    <submittedName>
        <fullName evidence="3">Aspartate racemase</fullName>
    </submittedName>
</protein>
<keyword evidence="2" id="KW-0413">Isomerase</keyword>
<dbReference type="InterPro" id="IPR015942">
    <property type="entry name" value="Asp/Glu/hydantoin_racemase"/>
</dbReference>
<dbReference type="PANTHER" id="PTHR21198:SF7">
    <property type="entry name" value="ASPARTATE-GLUTAMATE RACEMASE FAMILY"/>
    <property type="match status" value="1"/>
</dbReference>
<evidence type="ECO:0000256" key="2">
    <source>
        <dbReference type="ARBA" id="ARBA00023235"/>
    </source>
</evidence>
<dbReference type="InterPro" id="IPR001920">
    <property type="entry name" value="Asp/Glu_race"/>
</dbReference>
<evidence type="ECO:0000313" key="4">
    <source>
        <dbReference type="Proteomes" id="UP000199517"/>
    </source>
</evidence>
<dbReference type="InterPro" id="IPR004380">
    <property type="entry name" value="Asp_race"/>
</dbReference>
<dbReference type="PANTHER" id="PTHR21198">
    <property type="entry name" value="GLUTAMATE RACEMASE"/>
    <property type="match status" value="1"/>
</dbReference>
<dbReference type="EMBL" id="FOMQ01000012">
    <property type="protein sequence ID" value="SFE04555.1"/>
    <property type="molecule type" value="Genomic_DNA"/>
</dbReference>
<sequence>MAAAAHAMDGAAHAVPHTVGILGGMGPAAGADFVRLFVQSCTERLQALHLPVHDQGYPEHWLAQVPVPDRTAALQDRSPGAHQPGDALLQATGRLAALGARSVAIACNTAHAWHGLLQERFPQITVLHAVREVAALLRLQGVQRVGLLATQGTYRAGLYRTELQREGIECLEPPEAGRERLMQGIYEGVKAGDLELARRCFAEVAQSLHSGAGAQVIVMGCTEIPLALGEADVGIALLNPARVLADALAREAYAPCAAGIR</sequence>
<proteinExistence type="inferred from homology"/>
<dbReference type="Gene3D" id="3.40.50.1860">
    <property type="match status" value="2"/>
</dbReference>
<comment type="similarity">
    <text evidence="1">Belongs to the aspartate/glutamate racemases family.</text>
</comment>
<evidence type="ECO:0000256" key="1">
    <source>
        <dbReference type="ARBA" id="ARBA00007847"/>
    </source>
</evidence>
<reference evidence="4" key="1">
    <citation type="submission" date="2016-10" db="EMBL/GenBank/DDBJ databases">
        <authorList>
            <person name="Varghese N."/>
            <person name="Submissions S."/>
        </authorList>
    </citation>
    <scope>NUCLEOTIDE SEQUENCE [LARGE SCALE GENOMIC DNA]</scope>
    <source>
        <strain evidence="4">DSM 7481</strain>
    </source>
</reference>
<dbReference type="GO" id="GO:0047661">
    <property type="term" value="F:amino-acid racemase activity"/>
    <property type="evidence" value="ECO:0007669"/>
    <property type="project" value="InterPro"/>
</dbReference>
<dbReference type="Proteomes" id="UP000199517">
    <property type="component" value="Unassembled WGS sequence"/>
</dbReference>
<dbReference type="RefSeq" id="WP_245783703.1">
    <property type="nucleotide sequence ID" value="NZ_FOMQ01000012.1"/>
</dbReference>
<name>A0A1I1XB01_9BURK</name>